<proteinExistence type="predicted"/>
<feature type="region of interest" description="Disordered" evidence="1">
    <location>
        <begin position="153"/>
        <end position="177"/>
    </location>
</feature>
<organism evidence="3 4">
    <name type="scientific">Syncephalastrum racemosum</name>
    <name type="common">Filamentous fungus</name>
    <dbReference type="NCBI Taxonomy" id="13706"/>
    <lineage>
        <taxon>Eukaryota</taxon>
        <taxon>Fungi</taxon>
        <taxon>Fungi incertae sedis</taxon>
        <taxon>Mucoromycota</taxon>
        <taxon>Mucoromycotina</taxon>
        <taxon>Mucoromycetes</taxon>
        <taxon>Mucorales</taxon>
        <taxon>Syncephalastraceae</taxon>
        <taxon>Syncephalastrum</taxon>
    </lineage>
</organism>
<dbReference type="InParanoid" id="A0A1X2HA42"/>
<feature type="compositionally biased region" description="Low complexity" evidence="1">
    <location>
        <begin position="332"/>
        <end position="353"/>
    </location>
</feature>
<feature type="region of interest" description="Disordered" evidence="1">
    <location>
        <begin position="229"/>
        <end position="248"/>
    </location>
</feature>
<evidence type="ECO:0000256" key="2">
    <source>
        <dbReference type="SAM" id="Phobius"/>
    </source>
</evidence>
<sequence length="369" mass="42396">MTPFAGGKPDTPSYHHSSRNLSNPRSSLPLSNRSMDTFNLTNLYNINRYAINDQWKSQAYQCWLYIHGPFFWVLSVFCCIWQSYVYKKRPYCYIRHIHEALKRPHLDTPDDMLTHGALVRSVQTWHPDSAIPYVLHDDMQRYTPLHATDAHHGLDQDDASPLHEHESTTSECSRDTSAASITMKIGDEDQSLTDSQTRRRRSIKDMLRKPVRLVKQTHHSLNASVKRPFLKFGSNQHHRQQREDALRKRLSAASDTSLLENTNGKSLDYTWVMKRASSACPPKRWSASSSSLLAKPTHPLDITLQPQLQPRQPDNHQKRRRSIALFPVRRTSTLSSSASSSYSAQEPKSSSSSLLNVFRRKTAPEMYKI</sequence>
<comment type="caution">
    <text evidence="3">The sequence shown here is derived from an EMBL/GenBank/DDBJ whole genome shotgun (WGS) entry which is preliminary data.</text>
</comment>
<evidence type="ECO:0000313" key="4">
    <source>
        <dbReference type="Proteomes" id="UP000242180"/>
    </source>
</evidence>
<keyword evidence="2" id="KW-0812">Transmembrane</keyword>
<keyword evidence="4" id="KW-1185">Reference proteome</keyword>
<dbReference type="Proteomes" id="UP000242180">
    <property type="component" value="Unassembled WGS sequence"/>
</dbReference>
<keyword evidence="2" id="KW-1133">Transmembrane helix</keyword>
<feature type="compositionally biased region" description="Low complexity" evidence="1">
    <location>
        <begin position="19"/>
        <end position="29"/>
    </location>
</feature>
<feature type="compositionally biased region" description="Basic and acidic residues" evidence="1">
    <location>
        <begin position="153"/>
        <end position="174"/>
    </location>
</feature>
<evidence type="ECO:0000313" key="3">
    <source>
        <dbReference type="EMBL" id="ORY95515.1"/>
    </source>
</evidence>
<feature type="region of interest" description="Disordered" evidence="1">
    <location>
        <begin position="300"/>
        <end position="356"/>
    </location>
</feature>
<dbReference type="EMBL" id="MCGN01000006">
    <property type="protein sequence ID" value="ORY95515.1"/>
    <property type="molecule type" value="Genomic_DNA"/>
</dbReference>
<accession>A0A1X2HA42</accession>
<name>A0A1X2HA42_SYNRA</name>
<reference evidence="3 4" key="1">
    <citation type="submission" date="2016-07" db="EMBL/GenBank/DDBJ databases">
        <title>Pervasive Adenine N6-methylation of Active Genes in Fungi.</title>
        <authorList>
            <consortium name="DOE Joint Genome Institute"/>
            <person name="Mondo S.J."/>
            <person name="Dannebaum R.O."/>
            <person name="Kuo R.C."/>
            <person name="Labutti K."/>
            <person name="Haridas S."/>
            <person name="Kuo A."/>
            <person name="Salamov A."/>
            <person name="Ahrendt S.R."/>
            <person name="Lipzen A."/>
            <person name="Sullivan W."/>
            <person name="Andreopoulos W.B."/>
            <person name="Clum A."/>
            <person name="Lindquist E."/>
            <person name="Daum C."/>
            <person name="Ramamoorthy G.K."/>
            <person name="Gryganskyi A."/>
            <person name="Culley D."/>
            <person name="Magnuson J.K."/>
            <person name="James T.Y."/>
            <person name="O'Malley M.A."/>
            <person name="Stajich J.E."/>
            <person name="Spatafora J.W."/>
            <person name="Visel A."/>
            <person name="Grigoriev I.V."/>
        </authorList>
    </citation>
    <scope>NUCLEOTIDE SEQUENCE [LARGE SCALE GENOMIC DNA]</scope>
    <source>
        <strain evidence="3 4">NRRL 2496</strain>
    </source>
</reference>
<evidence type="ECO:0000256" key="1">
    <source>
        <dbReference type="SAM" id="MobiDB-lite"/>
    </source>
</evidence>
<dbReference type="AlphaFoldDB" id="A0A1X2HA42"/>
<feature type="region of interest" description="Disordered" evidence="1">
    <location>
        <begin position="1"/>
        <end position="29"/>
    </location>
</feature>
<gene>
    <name evidence="3" type="ORF">BCR43DRAFT_493113</name>
</gene>
<feature type="transmembrane region" description="Helical" evidence="2">
    <location>
        <begin position="64"/>
        <end position="86"/>
    </location>
</feature>
<protein>
    <submittedName>
        <fullName evidence="3">Uncharacterized protein</fullName>
    </submittedName>
</protein>
<keyword evidence="2" id="KW-0472">Membrane</keyword>